<keyword evidence="4 9" id="KW-0863">Zinc-finger</keyword>
<organism evidence="12 13">
    <name type="scientific">Wickerhamomyces anomalus (strain ATCC 58044 / CBS 1984 / NCYC 433 / NRRL Y-366-8)</name>
    <name type="common">Yeast</name>
    <name type="synonym">Hansenula anomala</name>
    <dbReference type="NCBI Taxonomy" id="683960"/>
    <lineage>
        <taxon>Eukaryota</taxon>
        <taxon>Fungi</taxon>
        <taxon>Dikarya</taxon>
        <taxon>Ascomycota</taxon>
        <taxon>Saccharomycotina</taxon>
        <taxon>Saccharomycetes</taxon>
        <taxon>Phaffomycetales</taxon>
        <taxon>Wickerhamomycetaceae</taxon>
        <taxon>Wickerhamomyces</taxon>
    </lineage>
</organism>
<gene>
    <name evidence="12" type="ORF">WICANDRAFT_33648</name>
</gene>
<dbReference type="GO" id="GO:0061575">
    <property type="term" value="F:cyclin-dependent protein serine/threonine kinase activator activity"/>
    <property type="evidence" value="ECO:0007669"/>
    <property type="project" value="EnsemblFungi"/>
</dbReference>
<dbReference type="Pfam" id="PF06391">
    <property type="entry name" value="MAT1"/>
    <property type="match status" value="1"/>
</dbReference>
<protein>
    <recommendedName>
        <fullName evidence="2">RNA polymerase II transcription factor B subunit 3</fullName>
    </recommendedName>
    <alternativeName>
        <fullName evidence="8">RNA polymerase II transcription factor B 38 kDa subunit</fullName>
    </alternativeName>
    <alternativeName>
        <fullName evidence="7">RNA polymerase II transcription factor B p38 subunit</fullName>
    </alternativeName>
</protein>
<dbReference type="InterPro" id="IPR017907">
    <property type="entry name" value="Znf_RING_CS"/>
</dbReference>
<dbReference type="InterPro" id="IPR015877">
    <property type="entry name" value="MAT1_centre"/>
</dbReference>
<dbReference type="PROSITE" id="PS50089">
    <property type="entry name" value="ZF_RING_2"/>
    <property type="match status" value="1"/>
</dbReference>
<evidence type="ECO:0000256" key="9">
    <source>
        <dbReference type="PROSITE-ProRule" id="PRU00175"/>
    </source>
</evidence>
<evidence type="ECO:0000256" key="2">
    <source>
        <dbReference type="ARBA" id="ARBA00022257"/>
    </source>
</evidence>
<dbReference type="RefSeq" id="XP_019037183.1">
    <property type="nucleotide sequence ID" value="XM_019182097.1"/>
</dbReference>
<dbReference type="GO" id="GO:0006357">
    <property type="term" value="P:regulation of transcription by RNA polymerase II"/>
    <property type="evidence" value="ECO:0007669"/>
    <property type="project" value="TreeGrafter"/>
</dbReference>
<keyword evidence="13" id="KW-1185">Reference proteome</keyword>
<dbReference type="PANTHER" id="PTHR12683">
    <property type="entry name" value="CDK-ACTIVATING KINASE ASSEMBLY FACTOR MAT1"/>
    <property type="match status" value="1"/>
</dbReference>
<dbReference type="AlphaFoldDB" id="A0A1E3NXU0"/>
<evidence type="ECO:0000256" key="6">
    <source>
        <dbReference type="ARBA" id="ARBA00023242"/>
    </source>
</evidence>
<evidence type="ECO:0000256" key="5">
    <source>
        <dbReference type="ARBA" id="ARBA00022833"/>
    </source>
</evidence>
<dbReference type="PANTHER" id="PTHR12683:SF13">
    <property type="entry name" value="CDK-ACTIVATING KINASE ASSEMBLY FACTOR MAT1"/>
    <property type="match status" value="1"/>
</dbReference>
<dbReference type="CDD" id="cd16573">
    <property type="entry name" value="RING-HC_TFB3-like"/>
    <property type="match status" value="1"/>
</dbReference>
<dbReference type="Pfam" id="PF17121">
    <property type="entry name" value="zf-C3HC4_5"/>
    <property type="match status" value="1"/>
</dbReference>
<dbReference type="Gene3D" id="3.30.40.10">
    <property type="entry name" value="Zinc/RING finger domain, C3HC4 (zinc finger)"/>
    <property type="match status" value="1"/>
</dbReference>
<dbReference type="GO" id="GO:0070985">
    <property type="term" value="C:transcription factor TFIIK complex"/>
    <property type="evidence" value="ECO:0007669"/>
    <property type="project" value="EnsemblFungi"/>
</dbReference>
<name>A0A1E3NXU0_WICAA</name>
<evidence type="ECO:0000256" key="10">
    <source>
        <dbReference type="SAM" id="Coils"/>
    </source>
</evidence>
<dbReference type="GO" id="GO:0008270">
    <property type="term" value="F:zinc ion binding"/>
    <property type="evidence" value="ECO:0007669"/>
    <property type="project" value="UniProtKB-KW"/>
</dbReference>
<evidence type="ECO:0000256" key="4">
    <source>
        <dbReference type="ARBA" id="ARBA00022771"/>
    </source>
</evidence>
<evidence type="ECO:0000313" key="13">
    <source>
        <dbReference type="Proteomes" id="UP000094112"/>
    </source>
</evidence>
<dbReference type="SUPFAM" id="SSF57850">
    <property type="entry name" value="RING/U-box"/>
    <property type="match status" value="1"/>
</dbReference>
<dbReference type="STRING" id="683960.A0A1E3NXU0"/>
<comment type="subcellular location">
    <subcellularLocation>
        <location evidence="1">Nucleus</location>
    </subcellularLocation>
</comment>
<dbReference type="Proteomes" id="UP000094112">
    <property type="component" value="Unassembled WGS sequence"/>
</dbReference>
<reference evidence="12 13" key="1">
    <citation type="journal article" date="2016" name="Proc. Natl. Acad. Sci. U.S.A.">
        <title>Comparative genomics of biotechnologically important yeasts.</title>
        <authorList>
            <person name="Riley R."/>
            <person name="Haridas S."/>
            <person name="Wolfe K.H."/>
            <person name="Lopes M.R."/>
            <person name="Hittinger C.T."/>
            <person name="Goeker M."/>
            <person name="Salamov A.A."/>
            <person name="Wisecaver J.H."/>
            <person name="Long T.M."/>
            <person name="Calvey C.H."/>
            <person name="Aerts A.L."/>
            <person name="Barry K.W."/>
            <person name="Choi C."/>
            <person name="Clum A."/>
            <person name="Coughlan A.Y."/>
            <person name="Deshpande S."/>
            <person name="Douglass A.P."/>
            <person name="Hanson S.J."/>
            <person name="Klenk H.-P."/>
            <person name="LaButti K.M."/>
            <person name="Lapidus A."/>
            <person name="Lindquist E.A."/>
            <person name="Lipzen A.M."/>
            <person name="Meier-Kolthoff J.P."/>
            <person name="Ohm R.A."/>
            <person name="Otillar R.P."/>
            <person name="Pangilinan J.L."/>
            <person name="Peng Y."/>
            <person name="Rokas A."/>
            <person name="Rosa C.A."/>
            <person name="Scheuner C."/>
            <person name="Sibirny A.A."/>
            <person name="Slot J.C."/>
            <person name="Stielow J.B."/>
            <person name="Sun H."/>
            <person name="Kurtzman C.P."/>
            <person name="Blackwell M."/>
            <person name="Grigoriev I.V."/>
            <person name="Jeffries T.W."/>
        </authorList>
    </citation>
    <scope>NUCLEOTIDE SEQUENCE [LARGE SCALE GENOMIC DNA]</scope>
    <source>
        <strain evidence="13">ATCC 58044 / CBS 1984 / NCYC 433 / NRRL Y-366-8</strain>
    </source>
</reference>
<dbReference type="OrthoDB" id="5963at2759"/>
<evidence type="ECO:0000256" key="7">
    <source>
        <dbReference type="ARBA" id="ARBA00029873"/>
    </source>
</evidence>
<keyword evidence="5" id="KW-0862">Zinc</keyword>
<keyword evidence="6" id="KW-0539">Nucleus</keyword>
<dbReference type="InterPro" id="IPR004575">
    <property type="entry name" value="MAT1/Tfb3"/>
</dbReference>
<keyword evidence="10" id="KW-0175">Coiled coil</keyword>
<dbReference type="GeneID" id="30199343"/>
<dbReference type="GO" id="GO:0001174">
    <property type="term" value="P:transcriptional start site selection at RNA polymerase II promoter"/>
    <property type="evidence" value="ECO:0007669"/>
    <property type="project" value="EnsemblFungi"/>
</dbReference>
<dbReference type="EMBL" id="KV454212">
    <property type="protein sequence ID" value="ODQ57976.1"/>
    <property type="molecule type" value="Genomic_DNA"/>
</dbReference>
<proteinExistence type="predicted"/>
<evidence type="ECO:0000313" key="12">
    <source>
        <dbReference type="EMBL" id="ODQ57976.1"/>
    </source>
</evidence>
<accession>A0A1E3NXU0</accession>
<feature type="domain" description="RING-type" evidence="11">
    <location>
        <begin position="30"/>
        <end position="72"/>
    </location>
</feature>
<evidence type="ECO:0000256" key="1">
    <source>
        <dbReference type="ARBA" id="ARBA00004123"/>
    </source>
</evidence>
<sequence length="334" mass="39060">MAIELGVYDTRNTWALKTNISTEERQQDMCPICKTDRYLSPDMKFLVNPECYHKMCESCVDRIFALGPAPCPYPGCDKTLRKNKFKTQIFDDITVEREVDIRKRVSQIFNKTYEDFNDLDKYNEYLEEVETIIFNLVNKIDVEETEAKLSVYEESNKSKILENNNSREKEYEDFKKQEELEKELRLKKIMLEKQIEQEEKEMNEAARREILNKLSGSQDPTQMISQVKKSMLKKSSARRKQLDEIMKSLNSKQSGNEQQDTNSVPFTPFNGDRVLAKDFSISQEYYDPFIDELQKKKDYIAAGFKAEQVYERVLSEAFIGLGCFIEEEKASAVA</sequence>
<evidence type="ECO:0000259" key="11">
    <source>
        <dbReference type="PROSITE" id="PS50089"/>
    </source>
</evidence>
<dbReference type="InterPro" id="IPR001841">
    <property type="entry name" value="Znf_RING"/>
</dbReference>
<feature type="coiled-coil region" evidence="10">
    <location>
        <begin position="177"/>
        <end position="208"/>
    </location>
</feature>
<keyword evidence="3" id="KW-0479">Metal-binding</keyword>
<evidence type="ECO:0000256" key="8">
    <source>
        <dbReference type="ARBA" id="ARBA00033277"/>
    </source>
</evidence>
<dbReference type="FunFam" id="3.30.40.10:FF:000037">
    <property type="entry name" value="Cdk-activating kinase assembly factor MAT1, centre"/>
    <property type="match status" value="1"/>
</dbReference>
<dbReference type="GO" id="GO:0006289">
    <property type="term" value="P:nucleotide-excision repair"/>
    <property type="evidence" value="ECO:0007669"/>
    <property type="project" value="EnsemblFungi"/>
</dbReference>
<dbReference type="NCBIfam" id="TIGR00570">
    <property type="entry name" value="cdk7"/>
    <property type="match status" value="1"/>
</dbReference>
<evidence type="ECO:0000256" key="3">
    <source>
        <dbReference type="ARBA" id="ARBA00022723"/>
    </source>
</evidence>
<dbReference type="InterPro" id="IPR013083">
    <property type="entry name" value="Znf_RING/FYVE/PHD"/>
</dbReference>
<dbReference type="PROSITE" id="PS00518">
    <property type="entry name" value="ZF_RING_1"/>
    <property type="match status" value="1"/>
</dbReference>